<feature type="transmembrane region" description="Helical" evidence="1">
    <location>
        <begin position="31"/>
        <end position="48"/>
    </location>
</feature>
<keyword evidence="1" id="KW-0472">Membrane</keyword>
<name>A0ABX4GYU5_9BACI</name>
<dbReference type="EMBL" id="NPBJ01000018">
    <property type="protein sequence ID" value="PAD99964.1"/>
    <property type="molecule type" value="Genomic_DNA"/>
</dbReference>
<accession>A0ABX4GYU5</accession>
<evidence type="ECO:0000256" key="1">
    <source>
        <dbReference type="SAM" id="Phobius"/>
    </source>
</evidence>
<protein>
    <submittedName>
        <fullName evidence="2">Uncharacterized protein</fullName>
    </submittedName>
</protein>
<keyword evidence="1" id="KW-1133">Transmembrane helix</keyword>
<dbReference type="Proteomes" id="UP000216852">
    <property type="component" value="Unassembled WGS sequence"/>
</dbReference>
<gene>
    <name evidence="2" type="ORF">CHH48_09805</name>
</gene>
<comment type="caution">
    <text evidence="2">The sequence shown here is derived from an EMBL/GenBank/DDBJ whole genome shotgun (WGS) entry which is preliminary data.</text>
</comment>
<sequence length="51" mass="6222">MNKFILPSIIIIFICWIILQQLLEMSFLRNPMNYFIAFLIVFLFILRVKDK</sequence>
<keyword evidence="3" id="KW-1185">Reference proteome</keyword>
<organism evidence="2 3">
    <name type="scientific">Terribacillus saccharophilus</name>
    <dbReference type="NCBI Taxonomy" id="361277"/>
    <lineage>
        <taxon>Bacteria</taxon>
        <taxon>Bacillati</taxon>
        <taxon>Bacillota</taxon>
        <taxon>Bacilli</taxon>
        <taxon>Bacillales</taxon>
        <taxon>Bacillaceae</taxon>
        <taxon>Terribacillus</taxon>
    </lineage>
</organism>
<feature type="transmembrane region" description="Helical" evidence="1">
    <location>
        <begin position="5"/>
        <end position="25"/>
    </location>
</feature>
<evidence type="ECO:0000313" key="2">
    <source>
        <dbReference type="EMBL" id="PAD99964.1"/>
    </source>
</evidence>
<keyword evidence="1" id="KW-0812">Transmembrane</keyword>
<evidence type="ECO:0000313" key="3">
    <source>
        <dbReference type="Proteomes" id="UP000216852"/>
    </source>
</evidence>
<reference evidence="2 3" key="1">
    <citation type="submission" date="2017-07" db="EMBL/GenBank/DDBJ databases">
        <title>Isolation and whole genome analysis of endospore-forming bacteria from heroin.</title>
        <authorList>
            <person name="Kalinowski J."/>
            <person name="Ahrens B."/>
            <person name="Al-Dilaimi A."/>
            <person name="Winkler A."/>
            <person name="Wibberg D."/>
            <person name="Schleenbecker U."/>
            <person name="Ruckert C."/>
            <person name="Wolfel R."/>
            <person name="Grass G."/>
        </authorList>
    </citation>
    <scope>NUCLEOTIDE SEQUENCE [LARGE SCALE GENOMIC DNA]</scope>
    <source>
        <strain evidence="2 3">7517-1</strain>
    </source>
</reference>
<proteinExistence type="predicted"/>